<accession>A0A937XAC8</accession>
<feature type="active site" description="Charge relay system" evidence="9">
    <location>
        <position position="107"/>
    </location>
</feature>
<proteinExistence type="inferred from homology"/>
<dbReference type="PANTHER" id="PTHR12589">
    <property type="entry name" value="PYRUVOYL TETRAHYDROBIOPTERIN SYNTHASE"/>
    <property type="match status" value="1"/>
</dbReference>
<feature type="binding site" evidence="10">
    <location>
        <position position="13"/>
    </location>
    <ligand>
        <name>Zn(2+)</name>
        <dbReference type="ChEBI" id="CHEBI:29105"/>
    </ligand>
</feature>
<dbReference type="EC" id="4.-.-.-" evidence="8"/>
<dbReference type="EMBL" id="VGIY01000040">
    <property type="protein sequence ID" value="MBM3316767.1"/>
    <property type="molecule type" value="Genomic_DNA"/>
</dbReference>
<dbReference type="GO" id="GO:0070497">
    <property type="term" value="F:6-carboxytetrahydropterin synthase activity"/>
    <property type="evidence" value="ECO:0007669"/>
    <property type="project" value="UniProtKB-EC"/>
</dbReference>
<sequence>MELSRTFEFSAAHALPASGEGHRCRGVHGHNFTLEVVVRGRPDPERGWVIDFGDIKRAVEPLLRELDHRWLNDVPGLENPTSETLVRWLWTRLAPVLPGLARLSVGETPHTRCTYWGEE</sequence>
<evidence type="ECO:0000313" key="12">
    <source>
        <dbReference type="Proteomes" id="UP000748308"/>
    </source>
</evidence>
<dbReference type="Pfam" id="PF01242">
    <property type="entry name" value="PTPS"/>
    <property type="match status" value="1"/>
</dbReference>
<protein>
    <recommendedName>
        <fullName evidence="3 8">6-carboxy-5,6,7,8-tetrahydropterin synthase</fullName>
        <ecNumber evidence="8">4.-.-.-</ecNumber>
    </recommendedName>
</protein>
<keyword evidence="4 8" id="KW-0479">Metal-binding</keyword>
<evidence type="ECO:0000256" key="2">
    <source>
        <dbReference type="ARBA" id="ARBA00008900"/>
    </source>
</evidence>
<evidence type="ECO:0000256" key="8">
    <source>
        <dbReference type="PIRNR" id="PIRNR006113"/>
    </source>
</evidence>
<keyword evidence="5 8" id="KW-0862">Zinc</keyword>
<evidence type="ECO:0000256" key="3">
    <source>
        <dbReference type="ARBA" id="ARBA00018141"/>
    </source>
</evidence>
<reference evidence="11" key="1">
    <citation type="submission" date="2019-03" db="EMBL/GenBank/DDBJ databases">
        <title>Lake Tanganyika Metagenome-Assembled Genomes (MAGs).</title>
        <authorList>
            <person name="Tran P."/>
        </authorList>
    </citation>
    <scope>NUCLEOTIDE SEQUENCE</scope>
    <source>
        <strain evidence="11">M_DeepCast_400m_m2_100</strain>
    </source>
</reference>
<evidence type="ECO:0000256" key="7">
    <source>
        <dbReference type="ARBA" id="ARBA00048807"/>
    </source>
</evidence>
<evidence type="ECO:0000256" key="10">
    <source>
        <dbReference type="PIRSR" id="PIRSR006113-2"/>
    </source>
</evidence>
<dbReference type="PANTHER" id="PTHR12589:SF7">
    <property type="entry name" value="6-PYRUVOYL TETRAHYDROBIOPTERIN SYNTHASE"/>
    <property type="match status" value="1"/>
</dbReference>
<feature type="binding site" evidence="10">
    <location>
        <position position="30"/>
    </location>
    <ligand>
        <name>Zn(2+)</name>
        <dbReference type="ChEBI" id="CHEBI:29105"/>
    </ligand>
</feature>
<keyword evidence="6 8" id="KW-0456">Lyase</keyword>
<comment type="similarity">
    <text evidence="2 8">Belongs to the PTPS family. QueD subfamily.</text>
</comment>
<dbReference type="InterPro" id="IPR038418">
    <property type="entry name" value="6-PTP_synth/QueD_sf"/>
</dbReference>
<evidence type="ECO:0000256" key="6">
    <source>
        <dbReference type="ARBA" id="ARBA00023239"/>
    </source>
</evidence>
<name>A0A937XAC8_UNCEI</name>
<dbReference type="Gene3D" id="3.30.479.10">
    <property type="entry name" value="6-pyruvoyl tetrahydropterin synthase/QueD"/>
    <property type="match status" value="1"/>
</dbReference>
<organism evidence="11 12">
    <name type="scientific">Eiseniibacteriota bacterium</name>
    <dbReference type="NCBI Taxonomy" id="2212470"/>
    <lineage>
        <taxon>Bacteria</taxon>
        <taxon>Candidatus Eiseniibacteriota</taxon>
    </lineage>
</organism>
<evidence type="ECO:0000256" key="5">
    <source>
        <dbReference type="ARBA" id="ARBA00022833"/>
    </source>
</evidence>
<feature type="active site" description="Charge relay system" evidence="9">
    <location>
        <position position="68"/>
    </location>
</feature>
<feature type="binding site" evidence="10">
    <location>
        <position position="28"/>
    </location>
    <ligand>
        <name>Zn(2+)</name>
        <dbReference type="ChEBI" id="CHEBI:29105"/>
    </ligand>
</feature>
<dbReference type="InterPro" id="IPR007115">
    <property type="entry name" value="6-PTP_synth/QueD"/>
</dbReference>
<feature type="active site" description="Proton acceptor" evidence="9">
    <location>
        <position position="24"/>
    </location>
</feature>
<comment type="pathway">
    <text evidence="1 8">Purine metabolism; 7-cyano-7-deazaguanine biosynthesis.</text>
</comment>
<comment type="cofactor">
    <cofactor evidence="8 10">
        <name>Zn(2+)</name>
        <dbReference type="ChEBI" id="CHEBI:29105"/>
    </cofactor>
    <text evidence="8 10">Binds 1 zinc ion per subunit.</text>
</comment>
<gene>
    <name evidence="11" type="primary">queD</name>
    <name evidence="11" type="ORF">FJY75_02840</name>
</gene>
<comment type="catalytic activity">
    <reaction evidence="7 8">
        <text>7,8-dihydroneopterin 3'-triphosphate + H2O = 6-carboxy-5,6,7,8-tetrahydropterin + triphosphate + acetaldehyde + 2 H(+)</text>
        <dbReference type="Rhea" id="RHEA:27966"/>
        <dbReference type="ChEBI" id="CHEBI:15343"/>
        <dbReference type="ChEBI" id="CHEBI:15377"/>
        <dbReference type="ChEBI" id="CHEBI:15378"/>
        <dbReference type="ChEBI" id="CHEBI:18036"/>
        <dbReference type="ChEBI" id="CHEBI:58462"/>
        <dbReference type="ChEBI" id="CHEBI:61032"/>
        <dbReference type="EC" id="4.1.2.50"/>
    </reaction>
</comment>
<evidence type="ECO:0000256" key="9">
    <source>
        <dbReference type="PIRSR" id="PIRSR006113-1"/>
    </source>
</evidence>
<dbReference type="PIRSF" id="PIRSF006113">
    <property type="entry name" value="PTP_synth"/>
    <property type="match status" value="1"/>
</dbReference>
<dbReference type="NCBIfam" id="TIGR03367">
    <property type="entry name" value="queuosine_QueD"/>
    <property type="match status" value="1"/>
</dbReference>
<dbReference type="GO" id="GO:0046872">
    <property type="term" value="F:metal ion binding"/>
    <property type="evidence" value="ECO:0007669"/>
    <property type="project" value="UniProtKB-KW"/>
</dbReference>
<evidence type="ECO:0000313" key="11">
    <source>
        <dbReference type="EMBL" id="MBM3316767.1"/>
    </source>
</evidence>
<evidence type="ECO:0000256" key="4">
    <source>
        <dbReference type="ARBA" id="ARBA00022723"/>
    </source>
</evidence>
<dbReference type="AlphaFoldDB" id="A0A937XAC8"/>
<dbReference type="Proteomes" id="UP000748308">
    <property type="component" value="Unassembled WGS sequence"/>
</dbReference>
<keyword evidence="8" id="KW-0671">Queuosine biosynthesis</keyword>
<comment type="caution">
    <text evidence="11">The sequence shown here is derived from an EMBL/GenBank/DDBJ whole genome shotgun (WGS) entry which is preliminary data.</text>
</comment>
<dbReference type="GO" id="GO:0008616">
    <property type="term" value="P:tRNA queuosine(34) biosynthetic process"/>
    <property type="evidence" value="ECO:0007669"/>
    <property type="project" value="UniProtKB-KW"/>
</dbReference>
<dbReference type="SUPFAM" id="SSF55620">
    <property type="entry name" value="Tetrahydrobiopterin biosynthesis enzymes-like"/>
    <property type="match status" value="1"/>
</dbReference>
<evidence type="ECO:0000256" key="1">
    <source>
        <dbReference type="ARBA" id="ARBA00005061"/>
    </source>
</evidence>